<evidence type="ECO:0000313" key="11">
    <source>
        <dbReference type="EMBL" id="VDG76491.1"/>
    </source>
</evidence>
<dbReference type="GO" id="GO:0050661">
    <property type="term" value="F:NADP binding"/>
    <property type="evidence" value="ECO:0007669"/>
    <property type="project" value="InterPro"/>
</dbReference>
<dbReference type="InterPro" id="IPR020829">
    <property type="entry name" value="GlycerAld_3-P_DH_cat"/>
</dbReference>
<sequence length="337" mass="36535">MTVRVAINGFGRIGRAFVRAVEKEDLDLNFEIVAVNDLTDVKTLAHLLKYDTVGGHFPGTIELTEDGFSVDGKEIKVFAEKDPAQLPWKELGVDIVVESTGRFRTREGMEKHIEAGAKKVVLSAPGKDEDATFVIGVNDDEYDAAKHTLISDASCTTNCLAPLAKVLQEKFGIEKGLMTTIHAYTADQNLQDAPHKDLRRARAAAQNIVPTTTGAAQAVSKVIPELKGKFDGYAVRVPVITGSLVDLTFQTSKEGITAEEINAAVKEAAEGELKGTLAYTEEPIVSTDIVLDPHQSIFDASLTKVLGDLVKVVSWYDNEYGYTVSLLKLTDIVAKSL</sequence>
<dbReference type="SUPFAM" id="SSF55347">
    <property type="entry name" value="Glyceraldehyde-3-phosphate dehydrogenase-like, C-terminal domain"/>
    <property type="match status" value="1"/>
</dbReference>
<dbReference type="PROSITE" id="PS00071">
    <property type="entry name" value="GAPDH"/>
    <property type="match status" value="1"/>
</dbReference>
<dbReference type="Pfam" id="PF00044">
    <property type="entry name" value="Gp_dh_N"/>
    <property type="match status" value="1"/>
</dbReference>
<dbReference type="EMBL" id="UYIO01000001">
    <property type="protein sequence ID" value="VDG76491.1"/>
    <property type="molecule type" value="Genomic_DNA"/>
</dbReference>
<protein>
    <recommendedName>
        <fullName evidence="9">Glyceraldehyde-3-phosphate dehydrogenase</fullName>
        <ecNumber evidence="9">1.2.1.-</ecNumber>
    </recommendedName>
</protein>
<evidence type="ECO:0000256" key="4">
    <source>
        <dbReference type="PIRSR" id="PIRSR000149-1"/>
    </source>
</evidence>
<dbReference type="InterPro" id="IPR006424">
    <property type="entry name" value="Glyceraldehyde-3-P_DH_1"/>
</dbReference>
<dbReference type="FunFam" id="3.30.360.10:FF:000002">
    <property type="entry name" value="Glyceraldehyde-3-phosphate dehydrogenase"/>
    <property type="match status" value="1"/>
</dbReference>
<feature type="binding site" evidence="5">
    <location>
        <begin position="213"/>
        <end position="214"/>
    </location>
    <ligand>
        <name>D-glyceraldehyde 3-phosphate</name>
        <dbReference type="ChEBI" id="CHEBI:59776"/>
    </ligand>
</feature>
<dbReference type="FunFam" id="3.40.50.720:FF:000001">
    <property type="entry name" value="Glyceraldehyde-3-phosphate dehydrogenase"/>
    <property type="match status" value="1"/>
</dbReference>
<proteinExistence type="inferred from homology"/>
<dbReference type="Gene3D" id="3.40.50.720">
    <property type="entry name" value="NAD(P)-binding Rossmann-like Domain"/>
    <property type="match status" value="1"/>
</dbReference>
<dbReference type="CDD" id="cd18126">
    <property type="entry name" value="GAPDH_I_C"/>
    <property type="match status" value="1"/>
</dbReference>
<dbReference type="SMART" id="SM00846">
    <property type="entry name" value="Gp_dh_N"/>
    <property type="match status" value="1"/>
</dbReference>
<name>A0A7Z9C9S2_9ACTO</name>
<dbReference type="GO" id="GO:0006006">
    <property type="term" value="P:glucose metabolic process"/>
    <property type="evidence" value="ECO:0007669"/>
    <property type="project" value="InterPro"/>
</dbReference>
<dbReference type="GO" id="GO:0004365">
    <property type="term" value="F:glyceraldehyde-3-phosphate dehydrogenase (NAD+) (phosphorylating) activity"/>
    <property type="evidence" value="ECO:0007669"/>
    <property type="project" value="UniProtKB-ARBA"/>
</dbReference>
<evidence type="ECO:0000256" key="6">
    <source>
        <dbReference type="PIRSR" id="PIRSR000149-3"/>
    </source>
</evidence>
<evidence type="ECO:0000256" key="2">
    <source>
        <dbReference type="ARBA" id="ARBA00007406"/>
    </source>
</evidence>
<feature type="binding site" evidence="6">
    <location>
        <position position="123"/>
    </location>
    <ligand>
        <name>NAD(+)</name>
        <dbReference type="ChEBI" id="CHEBI:57540"/>
    </ligand>
</feature>
<dbReference type="PRINTS" id="PR00078">
    <property type="entry name" value="G3PDHDRGNASE"/>
</dbReference>
<evidence type="ECO:0000256" key="5">
    <source>
        <dbReference type="PIRSR" id="PIRSR000149-2"/>
    </source>
</evidence>
<dbReference type="Pfam" id="PF02800">
    <property type="entry name" value="Gp_dh_C"/>
    <property type="match status" value="1"/>
</dbReference>
<evidence type="ECO:0000313" key="12">
    <source>
        <dbReference type="Proteomes" id="UP000269974"/>
    </source>
</evidence>
<dbReference type="InterPro" id="IPR020828">
    <property type="entry name" value="GlycerAld_3-P_DH_NAD(P)-bd"/>
</dbReference>
<feature type="binding site" evidence="5">
    <location>
        <position position="236"/>
    </location>
    <ligand>
        <name>D-glyceraldehyde 3-phosphate</name>
        <dbReference type="ChEBI" id="CHEBI:59776"/>
    </ligand>
</feature>
<dbReference type="PANTHER" id="PTHR43148">
    <property type="entry name" value="GLYCERALDEHYDE-3-PHOSPHATE DEHYDROGENASE 2"/>
    <property type="match status" value="1"/>
</dbReference>
<dbReference type="NCBIfam" id="TIGR01534">
    <property type="entry name" value="GAPDH-I"/>
    <property type="match status" value="1"/>
</dbReference>
<comment type="subcellular location">
    <subcellularLocation>
        <location evidence="1">Cytoplasm</location>
    </subcellularLocation>
</comment>
<evidence type="ECO:0000256" key="9">
    <source>
        <dbReference type="RuleBase" id="RU361160"/>
    </source>
</evidence>
<evidence type="ECO:0000256" key="7">
    <source>
        <dbReference type="PIRSR" id="PIRSR000149-4"/>
    </source>
</evidence>
<feature type="active site" description="Nucleophile" evidence="4">
    <location>
        <position position="155"/>
    </location>
</feature>
<feature type="domain" description="Glyceraldehyde 3-phosphate dehydrogenase NAD(P) binding" evidence="10">
    <location>
        <begin position="3"/>
        <end position="155"/>
    </location>
</feature>
<feature type="binding site" evidence="6">
    <location>
        <begin position="12"/>
        <end position="13"/>
    </location>
    <ligand>
        <name>NAD(+)</name>
        <dbReference type="ChEBI" id="CHEBI:57540"/>
    </ligand>
</feature>
<comment type="caution">
    <text evidence="11">The sequence shown here is derived from an EMBL/GenBank/DDBJ whole genome shotgun (WGS) entry which is preliminary data.</text>
</comment>
<dbReference type="PIRSF" id="PIRSF000149">
    <property type="entry name" value="GAP_DH"/>
    <property type="match status" value="1"/>
</dbReference>
<keyword evidence="3 9" id="KW-0560">Oxidoreductase</keyword>
<feature type="site" description="Activates thiol group during catalysis" evidence="7">
    <location>
        <position position="182"/>
    </location>
</feature>
<dbReference type="RefSeq" id="WP_185934043.1">
    <property type="nucleotide sequence ID" value="NZ_UYIO01000001.1"/>
</dbReference>
<dbReference type="InterPro" id="IPR020831">
    <property type="entry name" value="GlycerAld/Erythrose_P_DH"/>
</dbReference>
<reference evidence="11 12" key="1">
    <citation type="submission" date="2018-11" db="EMBL/GenBank/DDBJ databases">
        <authorList>
            <consortium name="Pathogen Informatics"/>
        </authorList>
    </citation>
    <scope>NUCLEOTIDE SEQUENCE [LARGE SCALE GENOMIC DNA]</scope>
    <source>
        <strain evidence="11 12">NCTC10327</strain>
    </source>
</reference>
<feature type="binding site" evidence="6">
    <location>
        <position position="37"/>
    </location>
    <ligand>
        <name>NAD(+)</name>
        <dbReference type="ChEBI" id="CHEBI:57540"/>
    </ligand>
</feature>
<evidence type="ECO:0000256" key="8">
    <source>
        <dbReference type="RuleBase" id="RU000397"/>
    </source>
</evidence>
<dbReference type="CDD" id="cd05214">
    <property type="entry name" value="GAPDH_I_N"/>
    <property type="match status" value="1"/>
</dbReference>
<evidence type="ECO:0000256" key="1">
    <source>
        <dbReference type="ARBA" id="ARBA00004496"/>
    </source>
</evidence>
<gene>
    <name evidence="11" type="primary">gap</name>
    <name evidence="11" type="ORF">NCTC10327_01128</name>
</gene>
<dbReference type="Gene3D" id="3.30.360.10">
    <property type="entry name" value="Dihydrodipicolinate Reductase, domain 2"/>
    <property type="match status" value="1"/>
</dbReference>
<keyword evidence="6" id="KW-0520">NAD</keyword>
<dbReference type="GO" id="GO:0051287">
    <property type="term" value="F:NAD binding"/>
    <property type="evidence" value="ECO:0007669"/>
    <property type="project" value="InterPro"/>
</dbReference>
<dbReference type="InterPro" id="IPR020830">
    <property type="entry name" value="GlycerAld_3-P_DH_AS"/>
</dbReference>
<feature type="binding site" evidence="6">
    <location>
        <position position="318"/>
    </location>
    <ligand>
        <name>NAD(+)</name>
        <dbReference type="ChEBI" id="CHEBI:57540"/>
    </ligand>
</feature>
<comment type="similarity">
    <text evidence="2 8">Belongs to the glyceraldehyde-3-phosphate dehydrogenase family.</text>
</comment>
<feature type="binding site" evidence="5">
    <location>
        <begin position="154"/>
        <end position="156"/>
    </location>
    <ligand>
        <name>D-glyceraldehyde 3-phosphate</name>
        <dbReference type="ChEBI" id="CHEBI:59776"/>
    </ligand>
</feature>
<accession>A0A7Z9C9S2</accession>
<evidence type="ECO:0000256" key="3">
    <source>
        <dbReference type="ARBA" id="ARBA00023002"/>
    </source>
</evidence>
<dbReference type="Proteomes" id="UP000269974">
    <property type="component" value="Unassembled WGS sequence"/>
</dbReference>
<dbReference type="SUPFAM" id="SSF51735">
    <property type="entry name" value="NAD(P)-binding Rossmann-fold domains"/>
    <property type="match status" value="1"/>
</dbReference>
<dbReference type="EC" id="1.2.1.-" evidence="9"/>
<dbReference type="AlphaFoldDB" id="A0A7Z9C9S2"/>
<evidence type="ECO:0000259" key="10">
    <source>
        <dbReference type="SMART" id="SM00846"/>
    </source>
</evidence>
<dbReference type="InterPro" id="IPR036291">
    <property type="entry name" value="NAD(P)-bd_dom_sf"/>
</dbReference>
<feature type="binding site" evidence="5">
    <location>
        <position position="185"/>
    </location>
    <ligand>
        <name>D-glyceraldehyde 3-phosphate</name>
        <dbReference type="ChEBI" id="CHEBI:59776"/>
    </ligand>
</feature>
<organism evidence="11 12">
    <name type="scientific">Actinobaculum suis</name>
    <dbReference type="NCBI Taxonomy" id="1657"/>
    <lineage>
        <taxon>Bacteria</taxon>
        <taxon>Bacillati</taxon>
        <taxon>Actinomycetota</taxon>
        <taxon>Actinomycetes</taxon>
        <taxon>Actinomycetales</taxon>
        <taxon>Actinomycetaceae</taxon>
        <taxon>Actinobaculum</taxon>
    </lineage>
</organism>
<keyword evidence="6" id="KW-0547">Nucleotide-binding</keyword>
<dbReference type="GO" id="GO:0005737">
    <property type="term" value="C:cytoplasm"/>
    <property type="evidence" value="ECO:0007669"/>
    <property type="project" value="UniProtKB-SubCell"/>
</dbReference>